<dbReference type="AlphaFoldDB" id="A0A402B905"/>
<evidence type="ECO:0000256" key="1">
    <source>
        <dbReference type="SAM" id="MobiDB-lite"/>
    </source>
</evidence>
<feature type="compositionally biased region" description="Basic and acidic residues" evidence="1">
    <location>
        <begin position="1"/>
        <end position="17"/>
    </location>
</feature>
<name>A0A402B905_9CHLR</name>
<organism evidence="2 3">
    <name type="scientific">Dictyobacter alpinus</name>
    <dbReference type="NCBI Taxonomy" id="2014873"/>
    <lineage>
        <taxon>Bacteria</taxon>
        <taxon>Bacillati</taxon>
        <taxon>Chloroflexota</taxon>
        <taxon>Ktedonobacteria</taxon>
        <taxon>Ktedonobacterales</taxon>
        <taxon>Dictyobacteraceae</taxon>
        <taxon>Dictyobacter</taxon>
    </lineage>
</organism>
<dbReference type="EMBL" id="BIFT01000001">
    <property type="protein sequence ID" value="GCE27854.1"/>
    <property type="molecule type" value="Genomic_DNA"/>
</dbReference>
<keyword evidence="3" id="KW-1185">Reference proteome</keyword>
<reference evidence="3" key="1">
    <citation type="submission" date="2018-12" db="EMBL/GenBank/DDBJ databases">
        <title>Tengunoibacter tsumagoiensis gen. nov., sp. nov., Dictyobacter kobayashii sp. nov., D. alpinus sp. nov., and D. joshuensis sp. nov. and description of Dictyobacteraceae fam. nov. within the order Ktedonobacterales isolated from Tengu-no-mugimeshi.</title>
        <authorList>
            <person name="Wang C.M."/>
            <person name="Zheng Y."/>
            <person name="Sakai Y."/>
            <person name="Toyoda A."/>
            <person name="Minakuchi Y."/>
            <person name="Abe K."/>
            <person name="Yokota A."/>
            <person name="Yabe S."/>
        </authorList>
    </citation>
    <scope>NUCLEOTIDE SEQUENCE [LARGE SCALE GENOMIC DNA]</scope>
    <source>
        <strain evidence="3">Uno16</strain>
    </source>
</reference>
<feature type="region of interest" description="Disordered" evidence="1">
    <location>
        <begin position="1"/>
        <end position="24"/>
    </location>
</feature>
<dbReference type="Proteomes" id="UP000287171">
    <property type="component" value="Unassembled WGS sequence"/>
</dbReference>
<comment type="caution">
    <text evidence="2">The sequence shown here is derived from an EMBL/GenBank/DDBJ whole genome shotgun (WGS) entry which is preliminary data.</text>
</comment>
<gene>
    <name evidence="2" type="ORF">KDA_33380</name>
</gene>
<dbReference type="InterPro" id="IPR006311">
    <property type="entry name" value="TAT_signal"/>
</dbReference>
<protein>
    <recommendedName>
        <fullName evidence="4">DUF1800 domain-containing protein</fullName>
    </recommendedName>
</protein>
<sequence length="533" mass="58707">MDIHDQPTEPWMNRDNEPTNVVPGTVVTPPSKSGRISRRALFTGLAGAGAAVAVGGVALAEWQQQSHSSTNAIPGSQSGSAANARIGHLLRRTGFGVHPDDLASYTSLGYEGAVNKLLNYQQVSDQALEQRLTTAKLDLNKAPSQQQWWLLRMAGTQRPLQEKMTLFWHGVLTTNYQKIGGPSVYTRMIVQNNFLRTHAFDTFDNILLGITSDPAMLFYLDLTRSRKNAPNENYARELMELFTLGIGHYTQADVTAAAAALTGWHTKGGTSVAQYNPRDHSNKEVTFLGHTGQLNYKDVIQILANHPAAAAFLCRKLFTFFAYENPSNDDLAPLIDTYNKSNHNVGAVMKTLLLSPQFTSDKAYRARVKSPTEFVVGSYRALDAQTSGKELPAQTTILGQTIFGPPNVAGWPGDKVSATWLNGGTWLSRLNYLNLLIAGGRSRTSVYKPFDVQAAIEKYKIDTPETFVTHFSSFLLDGVLDEQRKAQLVSYFTTPDPHSRKGNVTLSNGKSYPLSKVRGTLYLLMASPEYQLN</sequence>
<dbReference type="OrthoDB" id="9772295at2"/>
<evidence type="ECO:0000313" key="3">
    <source>
        <dbReference type="Proteomes" id="UP000287171"/>
    </source>
</evidence>
<evidence type="ECO:0000313" key="2">
    <source>
        <dbReference type="EMBL" id="GCE27854.1"/>
    </source>
</evidence>
<accession>A0A402B905</accession>
<evidence type="ECO:0008006" key="4">
    <source>
        <dbReference type="Google" id="ProtNLM"/>
    </source>
</evidence>
<dbReference type="Pfam" id="PF08811">
    <property type="entry name" value="DUF1800"/>
    <property type="match status" value="1"/>
</dbReference>
<proteinExistence type="predicted"/>
<dbReference type="RefSeq" id="WP_126628137.1">
    <property type="nucleotide sequence ID" value="NZ_BIFT01000001.1"/>
</dbReference>
<dbReference type="InterPro" id="IPR014917">
    <property type="entry name" value="DUF1800"/>
</dbReference>
<dbReference type="PROSITE" id="PS51318">
    <property type="entry name" value="TAT"/>
    <property type="match status" value="1"/>
</dbReference>